<dbReference type="AlphaFoldDB" id="A0A7R8WC87"/>
<name>A0A7R8WC87_9CRUS</name>
<organism evidence="1">
    <name type="scientific">Cyprideis torosa</name>
    <dbReference type="NCBI Taxonomy" id="163714"/>
    <lineage>
        <taxon>Eukaryota</taxon>
        <taxon>Metazoa</taxon>
        <taxon>Ecdysozoa</taxon>
        <taxon>Arthropoda</taxon>
        <taxon>Crustacea</taxon>
        <taxon>Oligostraca</taxon>
        <taxon>Ostracoda</taxon>
        <taxon>Podocopa</taxon>
        <taxon>Podocopida</taxon>
        <taxon>Cytherocopina</taxon>
        <taxon>Cytheroidea</taxon>
        <taxon>Cytherideidae</taxon>
        <taxon>Cyprideis</taxon>
    </lineage>
</organism>
<sequence length="93" mass="10798">MRLGIVSLVAFMAFAVWFLIDQTSASAFKRREVNGLQNIDDVYHKLGRPRFGKRAEEVYPTFLDDVPTKSRSSEELRSELMELLLDLLRKSDY</sequence>
<dbReference type="EMBL" id="OB660837">
    <property type="protein sequence ID" value="CAD7226462.1"/>
    <property type="molecule type" value="Genomic_DNA"/>
</dbReference>
<reference evidence="1" key="1">
    <citation type="submission" date="2020-11" db="EMBL/GenBank/DDBJ databases">
        <authorList>
            <person name="Tran Van P."/>
        </authorList>
    </citation>
    <scope>NUCLEOTIDE SEQUENCE</scope>
</reference>
<protein>
    <submittedName>
        <fullName evidence="1">Uncharacterized protein</fullName>
    </submittedName>
</protein>
<evidence type="ECO:0000313" key="1">
    <source>
        <dbReference type="EMBL" id="CAD7226462.1"/>
    </source>
</evidence>
<proteinExistence type="predicted"/>
<gene>
    <name evidence="1" type="ORF">CTOB1V02_LOCUS4380</name>
</gene>
<accession>A0A7R8WC87</accession>